<keyword evidence="2" id="KW-1185">Reference proteome</keyword>
<name>A0AAE0Z3E1_9GAST</name>
<proteinExistence type="predicted"/>
<evidence type="ECO:0000313" key="2">
    <source>
        <dbReference type="Proteomes" id="UP001283361"/>
    </source>
</evidence>
<gene>
    <name evidence="1" type="ORF">RRG08_040541</name>
</gene>
<comment type="caution">
    <text evidence="1">The sequence shown here is derived from an EMBL/GenBank/DDBJ whole genome shotgun (WGS) entry which is preliminary data.</text>
</comment>
<sequence>MHFGSKNFRIIENEEAFDFTSSSGTNLKWQNVFPTWNLSLSSTKHVKPELLRGAKPWHHIWSRDFKNFSRLKSRSQY</sequence>
<dbReference type="Proteomes" id="UP001283361">
    <property type="component" value="Unassembled WGS sequence"/>
</dbReference>
<accession>A0AAE0Z3E1</accession>
<dbReference type="AlphaFoldDB" id="A0AAE0Z3E1"/>
<dbReference type="EMBL" id="JAWDGP010004754">
    <property type="protein sequence ID" value="KAK3762173.1"/>
    <property type="molecule type" value="Genomic_DNA"/>
</dbReference>
<reference evidence="1" key="1">
    <citation type="journal article" date="2023" name="G3 (Bethesda)">
        <title>A reference genome for the long-term kleptoplast-retaining sea slug Elysia crispata morphotype clarki.</title>
        <authorList>
            <person name="Eastman K.E."/>
            <person name="Pendleton A.L."/>
            <person name="Shaikh M.A."/>
            <person name="Suttiyut T."/>
            <person name="Ogas R."/>
            <person name="Tomko P."/>
            <person name="Gavelis G."/>
            <person name="Widhalm J.R."/>
            <person name="Wisecaver J.H."/>
        </authorList>
    </citation>
    <scope>NUCLEOTIDE SEQUENCE</scope>
    <source>
        <strain evidence="1">ECLA1</strain>
    </source>
</reference>
<organism evidence="1 2">
    <name type="scientific">Elysia crispata</name>
    <name type="common">lettuce slug</name>
    <dbReference type="NCBI Taxonomy" id="231223"/>
    <lineage>
        <taxon>Eukaryota</taxon>
        <taxon>Metazoa</taxon>
        <taxon>Spiralia</taxon>
        <taxon>Lophotrochozoa</taxon>
        <taxon>Mollusca</taxon>
        <taxon>Gastropoda</taxon>
        <taxon>Heterobranchia</taxon>
        <taxon>Euthyneura</taxon>
        <taxon>Panpulmonata</taxon>
        <taxon>Sacoglossa</taxon>
        <taxon>Placobranchoidea</taxon>
        <taxon>Plakobranchidae</taxon>
        <taxon>Elysia</taxon>
    </lineage>
</organism>
<protein>
    <submittedName>
        <fullName evidence="1">Uncharacterized protein</fullName>
    </submittedName>
</protein>
<evidence type="ECO:0000313" key="1">
    <source>
        <dbReference type="EMBL" id="KAK3762173.1"/>
    </source>
</evidence>